<organism evidence="2">
    <name type="scientific">marine sediment metagenome</name>
    <dbReference type="NCBI Taxonomy" id="412755"/>
    <lineage>
        <taxon>unclassified sequences</taxon>
        <taxon>metagenomes</taxon>
        <taxon>ecological metagenomes</taxon>
    </lineage>
</organism>
<accession>A0A0F9AGS0</accession>
<comment type="caution">
    <text evidence="2">The sequence shown here is derived from an EMBL/GenBank/DDBJ whole genome shotgun (WGS) entry which is preliminary data.</text>
</comment>
<sequence length="56" mass="6048">MVVAAIGTVDSVSKHDSTRRKNRDVSIELDKLDVSPVPARKVKTAEDAVSEAIKDV</sequence>
<evidence type="ECO:0000313" key="2">
    <source>
        <dbReference type="EMBL" id="KKL08734.1"/>
    </source>
</evidence>
<gene>
    <name evidence="2" type="ORF">LCGC14_2572920</name>
</gene>
<feature type="region of interest" description="Disordered" evidence="1">
    <location>
        <begin position="1"/>
        <end position="24"/>
    </location>
</feature>
<dbReference type="EMBL" id="LAZR01042763">
    <property type="protein sequence ID" value="KKL08734.1"/>
    <property type="molecule type" value="Genomic_DNA"/>
</dbReference>
<proteinExistence type="predicted"/>
<name>A0A0F9AGS0_9ZZZZ</name>
<reference evidence="2" key="1">
    <citation type="journal article" date="2015" name="Nature">
        <title>Complex archaea that bridge the gap between prokaryotes and eukaryotes.</title>
        <authorList>
            <person name="Spang A."/>
            <person name="Saw J.H."/>
            <person name="Jorgensen S.L."/>
            <person name="Zaremba-Niedzwiedzka K."/>
            <person name="Martijn J."/>
            <person name="Lind A.E."/>
            <person name="van Eijk R."/>
            <person name="Schleper C."/>
            <person name="Guy L."/>
            <person name="Ettema T.J."/>
        </authorList>
    </citation>
    <scope>NUCLEOTIDE SEQUENCE</scope>
</reference>
<dbReference type="AlphaFoldDB" id="A0A0F9AGS0"/>
<protein>
    <submittedName>
        <fullName evidence="2">Uncharacterized protein</fullName>
    </submittedName>
</protein>
<evidence type="ECO:0000256" key="1">
    <source>
        <dbReference type="SAM" id="MobiDB-lite"/>
    </source>
</evidence>